<dbReference type="AlphaFoldDB" id="A0AAD7AI21"/>
<organism evidence="2 3">
    <name type="scientific">Mycena albidolilacea</name>
    <dbReference type="NCBI Taxonomy" id="1033008"/>
    <lineage>
        <taxon>Eukaryota</taxon>
        <taxon>Fungi</taxon>
        <taxon>Dikarya</taxon>
        <taxon>Basidiomycota</taxon>
        <taxon>Agaricomycotina</taxon>
        <taxon>Agaricomycetes</taxon>
        <taxon>Agaricomycetidae</taxon>
        <taxon>Agaricales</taxon>
        <taxon>Marasmiineae</taxon>
        <taxon>Mycenaceae</taxon>
        <taxon>Mycena</taxon>
    </lineage>
</organism>
<evidence type="ECO:0000313" key="3">
    <source>
        <dbReference type="Proteomes" id="UP001218218"/>
    </source>
</evidence>
<keyword evidence="3" id="KW-1185">Reference proteome</keyword>
<proteinExistence type="predicted"/>
<sequence>MNEVGAARREATRAARALRQRDAEERQMLEDEASVLRPRAAELRNVRADLGLPPPPAPPENPAHVVYDEKEMERLFGPEPICSPTPSDMEFKIYWSRMAQRRGRRRRLESRQALEEEVVALRAEVLDFHTQMRLVGTGLSLKPRLSKEQVGFVAL</sequence>
<gene>
    <name evidence="2" type="ORF">DFH08DRAFT_411246</name>
</gene>
<comment type="caution">
    <text evidence="2">The sequence shown here is derived from an EMBL/GenBank/DDBJ whole genome shotgun (WGS) entry which is preliminary data.</text>
</comment>
<accession>A0AAD7AI21</accession>
<evidence type="ECO:0000256" key="1">
    <source>
        <dbReference type="SAM" id="MobiDB-lite"/>
    </source>
</evidence>
<dbReference type="EMBL" id="JARIHO010000006">
    <property type="protein sequence ID" value="KAJ7359464.1"/>
    <property type="molecule type" value="Genomic_DNA"/>
</dbReference>
<feature type="compositionally biased region" description="Basic and acidic residues" evidence="1">
    <location>
        <begin position="1"/>
        <end position="29"/>
    </location>
</feature>
<protein>
    <submittedName>
        <fullName evidence="2">Uncharacterized protein</fullName>
    </submittedName>
</protein>
<dbReference type="Proteomes" id="UP001218218">
    <property type="component" value="Unassembled WGS sequence"/>
</dbReference>
<name>A0AAD7AI21_9AGAR</name>
<reference evidence="2" key="1">
    <citation type="submission" date="2023-03" db="EMBL/GenBank/DDBJ databases">
        <title>Massive genome expansion in bonnet fungi (Mycena s.s.) driven by repeated elements and novel gene families across ecological guilds.</title>
        <authorList>
            <consortium name="Lawrence Berkeley National Laboratory"/>
            <person name="Harder C.B."/>
            <person name="Miyauchi S."/>
            <person name="Viragh M."/>
            <person name="Kuo A."/>
            <person name="Thoen E."/>
            <person name="Andreopoulos B."/>
            <person name="Lu D."/>
            <person name="Skrede I."/>
            <person name="Drula E."/>
            <person name="Henrissat B."/>
            <person name="Morin E."/>
            <person name="Kohler A."/>
            <person name="Barry K."/>
            <person name="LaButti K."/>
            <person name="Morin E."/>
            <person name="Salamov A."/>
            <person name="Lipzen A."/>
            <person name="Mereny Z."/>
            <person name="Hegedus B."/>
            <person name="Baldrian P."/>
            <person name="Stursova M."/>
            <person name="Weitz H."/>
            <person name="Taylor A."/>
            <person name="Grigoriev I.V."/>
            <person name="Nagy L.G."/>
            <person name="Martin F."/>
            <person name="Kauserud H."/>
        </authorList>
    </citation>
    <scope>NUCLEOTIDE SEQUENCE</scope>
    <source>
        <strain evidence="2">CBHHK002</strain>
    </source>
</reference>
<evidence type="ECO:0000313" key="2">
    <source>
        <dbReference type="EMBL" id="KAJ7359464.1"/>
    </source>
</evidence>
<feature type="region of interest" description="Disordered" evidence="1">
    <location>
        <begin position="1"/>
        <end position="33"/>
    </location>
</feature>